<organism evidence="4">
    <name type="scientific">Amphimedon queenslandica</name>
    <name type="common">Sponge</name>
    <dbReference type="NCBI Taxonomy" id="400682"/>
    <lineage>
        <taxon>Eukaryota</taxon>
        <taxon>Metazoa</taxon>
        <taxon>Porifera</taxon>
        <taxon>Demospongiae</taxon>
        <taxon>Heteroscleromorpha</taxon>
        <taxon>Haplosclerida</taxon>
        <taxon>Niphatidae</taxon>
        <taxon>Amphimedon</taxon>
    </lineage>
</organism>
<dbReference type="PANTHER" id="PTHR15069:SF1">
    <property type="entry name" value="PROTEASOME ASSEMBLY CHAPERONE 1"/>
    <property type="match status" value="1"/>
</dbReference>
<proteinExistence type="inferred from homology"/>
<dbReference type="Pfam" id="PF16094">
    <property type="entry name" value="PAC1"/>
    <property type="match status" value="1"/>
</dbReference>
<evidence type="ECO:0000256" key="2">
    <source>
        <dbReference type="ARBA" id="ARBA00019180"/>
    </source>
</evidence>
<sequence length="277" mass="31448">MDAGGLSLDHYSVPQRHVFYESEEEEEENEEQDNLFVIDAPTALPNVKLLVLCTTEVGGVFMKSHVTLEPQPLLNIDTCCPEKVLKDCYFHQRRDRVNETVGELYRVKGKEDAFVYVQLKSLKDEHCNQWSRMLIDATRPDTVIILHSSLLHQYYHTEDEELDEEEEVEGEAQFLKCLQTRSWSDKPLTSLLSSNNIITGEAAAAMSLCQYASVPASIVVQYFSSSLTLKERAKGWRPLFSHPLLSQSVSLVSLGVANKNLHSLTLRKHSDLDTLYT</sequence>
<evidence type="ECO:0000256" key="1">
    <source>
        <dbReference type="ARBA" id="ARBA00005261"/>
    </source>
</evidence>
<evidence type="ECO:0000256" key="3">
    <source>
        <dbReference type="ARBA" id="ARBA00023186"/>
    </source>
</evidence>
<reference evidence="4" key="1">
    <citation type="submission" date="2017-05" db="UniProtKB">
        <authorList>
            <consortium name="EnsemblMetazoa"/>
        </authorList>
    </citation>
    <scope>IDENTIFICATION</scope>
</reference>
<evidence type="ECO:0000313" key="4">
    <source>
        <dbReference type="EnsemblMetazoa" id="Aqu2.1.33372_001"/>
    </source>
</evidence>
<comment type="similarity">
    <text evidence="1">Belongs to the PSMG1 family.</text>
</comment>
<dbReference type="InParanoid" id="A0A1X7V1B4"/>
<name>A0A1X7V1B4_AMPQE</name>
<dbReference type="InterPro" id="IPR016565">
    <property type="entry name" value="Proteasome_assmbl_chp_1"/>
</dbReference>
<dbReference type="PANTHER" id="PTHR15069">
    <property type="entry name" value="PROTEASOME ASSEMBLY CHAPERONE 1"/>
    <property type="match status" value="1"/>
</dbReference>
<protein>
    <recommendedName>
        <fullName evidence="2">Proteasome assembly chaperone 1</fullName>
    </recommendedName>
</protein>
<dbReference type="EnsemblMetazoa" id="Aqu2.1.33372_001">
    <property type="protein sequence ID" value="Aqu2.1.33372_001"/>
    <property type="gene ID" value="Aqu2.1.33372"/>
</dbReference>
<dbReference type="AlphaFoldDB" id="A0A1X7V1B4"/>
<accession>A0A1X7V1B4</accession>
<dbReference type="GO" id="GO:0080129">
    <property type="term" value="P:proteasome core complex assembly"/>
    <property type="evidence" value="ECO:0007669"/>
    <property type="project" value="TreeGrafter"/>
</dbReference>
<keyword evidence="3" id="KW-0143">Chaperone</keyword>
<dbReference type="GO" id="GO:0070628">
    <property type="term" value="F:proteasome binding"/>
    <property type="evidence" value="ECO:0007669"/>
    <property type="project" value="TreeGrafter"/>
</dbReference>
<dbReference type="GO" id="GO:0005783">
    <property type="term" value="C:endoplasmic reticulum"/>
    <property type="evidence" value="ECO:0007669"/>
    <property type="project" value="InterPro"/>
</dbReference>